<feature type="transmembrane region" description="Helical" evidence="4">
    <location>
        <begin position="59"/>
        <end position="80"/>
    </location>
</feature>
<accession>A0A382CEN8</accession>
<dbReference type="PROSITE" id="PS50929">
    <property type="entry name" value="ABC_TM1F"/>
    <property type="match status" value="1"/>
</dbReference>
<evidence type="ECO:0000256" key="1">
    <source>
        <dbReference type="ARBA" id="ARBA00022692"/>
    </source>
</evidence>
<feature type="transmembrane region" description="Helical" evidence="4">
    <location>
        <begin position="21"/>
        <end position="39"/>
    </location>
</feature>
<keyword evidence="2 4" id="KW-1133">Transmembrane helix</keyword>
<feature type="non-terminal residue" evidence="6">
    <location>
        <position position="131"/>
    </location>
</feature>
<dbReference type="SUPFAM" id="SSF90123">
    <property type="entry name" value="ABC transporter transmembrane region"/>
    <property type="match status" value="1"/>
</dbReference>
<evidence type="ECO:0000256" key="2">
    <source>
        <dbReference type="ARBA" id="ARBA00022989"/>
    </source>
</evidence>
<gene>
    <name evidence="6" type="ORF">METZ01_LOCUS177502</name>
</gene>
<feature type="non-terminal residue" evidence="6">
    <location>
        <position position="1"/>
    </location>
</feature>
<keyword evidence="1 4" id="KW-0812">Transmembrane</keyword>
<dbReference type="GO" id="GO:0016020">
    <property type="term" value="C:membrane"/>
    <property type="evidence" value="ECO:0007669"/>
    <property type="project" value="InterPro"/>
</dbReference>
<name>A0A382CEN8_9ZZZZ</name>
<evidence type="ECO:0000259" key="5">
    <source>
        <dbReference type="PROSITE" id="PS50929"/>
    </source>
</evidence>
<dbReference type="AlphaFoldDB" id="A0A382CEN8"/>
<evidence type="ECO:0000256" key="4">
    <source>
        <dbReference type="SAM" id="Phobius"/>
    </source>
</evidence>
<feature type="domain" description="ABC transmembrane type-1" evidence="5">
    <location>
        <begin position="25"/>
        <end position="131"/>
    </location>
</feature>
<dbReference type="InterPro" id="IPR036640">
    <property type="entry name" value="ABC1_TM_sf"/>
</dbReference>
<dbReference type="EMBL" id="UINC01034190">
    <property type="protein sequence ID" value="SVB24648.1"/>
    <property type="molecule type" value="Genomic_DNA"/>
</dbReference>
<dbReference type="Pfam" id="PF00664">
    <property type="entry name" value="ABC_membrane"/>
    <property type="match status" value="1"/>
</dbReference>
<dbReference type="GO" id="GO:0005524">
    <property type="term" value="F:ATP binding"/>
    <property type="evidence" value="ECO:0007669"/>
    <property type="project" value="InterPro"/>
</dbReference>
<protein>
    <recommendedName>
        <fullName evidence="5">ABC transmembrane type-1 domain-containing protein</fullName>
    </recommendedName>
</protein>
<proteinExistence type="predicted"/>
<evidence type="ECO:0000256" key="3">
    <source>
        <dbReference type="ARBA" id="ARBA00023136"/>
    </source>
</evidence>
<reference evidence="6" key="1">
    <citation type="submission" date="2018-05" db="EMBL/GenBank/DDBJ databases">
        <authorList>
            <person name="Lanie J.A."/>
            <person name="Ng W.-L."/>
            <person name="Kazmierczak K.M."/>
            <person name="Andrzejewski T.M."/>
            <person name="Davidsen T.M."/>
            <person name="Wayne K.J."/>
            <person name="Tettelin H."/>
            <person name="Glass J.I."/>
            <person name="Rusch D."/>
            <person name="Podicherti R."/>
            <person name="Tsui H.-C.T."/>
            <person name="Winkler M.E."/>
        </authorList>
    </citation>
    <scope>NUCLEOTIDE SEQUENCE</scope>
</reference>
<evidence type="ECO:0000313" key="6">
    <source>
        <dbReference type="EMBL" id="SVB24648.1"/>
    </source>
</evidence>
<sequence length="131" mass="14807">MNVISRIVRIVFVHKWQLLSTYAVTIGATASYLALPRLFGETIDLIAEAHQTGTLSDRMVFWAGILILAIGTARGVLSFAQNYLAEHMSQVMAYEMRNKFYDKIQHLSFAFHDKQHTGNLMSRAITDIDAM</sequence>
<dbReference type="GO" id="GO:0140359">
    <property type="term" value="F:ABC-type transporter activity"/>
    <property type="evidence" value="ECO:0007669"/>
    <property type="project" value="InterPro"/>
</dbReference>
<dbReference type="InterPro" id="IPR011527">
    <property type="entry name" value="ABC1_TM_dom"/>
</dbReference>
<organism evidence="6">
    <name type="scientific">marine metagenome</name>
    <dbReference type="NCBI Taxonomy" id="408172"/>
    <lineage>
        <taxon>unclassified sequences</taxon>
        <taxon>metagenomes</taxon>
        <taxon>ecological metagenomes</taxon>
    </lineage>
</organism>
<keyword evidence="3 4" id="KW-0472">Membrane</keyword>
<dbReference type="Gene3D" id="1.20.1560.10">
    <property type="entry name" value="ABC transporter type 1, transmembrane domain"/>
    <property type="match status" value="1"/>
</dbReference>